<feature type="signal peptide" evidence="1">
    <location>
        <begin position="1"/>
        <end position="21"/>
    </location>
</feature>
<name>A0AAE3SGI3_9BACT</name>
<organism evidence="2 3">
    <name type="scientific">Plebeiibacterium sediminum</name>
    <dbReference type="NCBI Taxonomy" id="2992112"/>
    <lineage>
        <taxon>Bacteria</taxon>
        <taxon>Pseudomonadati</taxon>
        <taxon>Bacteroidota</taxon>
        <taxon>Bacteroidia</taxon>
        <taxon>Marinilabiliales</taxon>
        <taxon>Marinilabiliaceae</taxon>
        <taxon>Plebeiibacterium</taxon>
    </lineage>
</organism>
<keyword evidence="3" id="KW-1185">Reference proteome</keyword>
<evidence type="ECO:0000313" key="2">
    <source>
        <dbReference type="EMBL" id="MCW3788518.1"/>
    </source>
</evidence>
<keyword evidence="1" id="KW-0732">Signal</keyword>
<dbReference type="RefSeq" id="WP_301192076.1">
    <property type="nucleotide sequence ID" value="NZ_JAPDPJ010000055.1"/>
</dbReference>
<proteinExistence type="predicted"/>
<reference evidence="2" key="1">
    <citation type="submission" date="2022-10" db="EMBL/GenBank/DDBJ databases">
        <authorList>
            <person name="Yu W.X."/>
        </authorList>
    </citation>
    <scope>NUCLEOTIDE SEQUENCE</scope>
    <source>
        <strain evidence="2">AAT</strain>
    </source>
</reference>
<gene>
    <name evidence="2" type="ORF">OM075_18760</name>
</gene>
<evidence type="ECO:0000256" key="1">
    <source>
        <dbReference type="SAM" id="SignalP"/>
    </source>
</evidence>
<dbReference type="AlphaFoldDB" id="A0AAE3SGI3"/>
<dbReference type="Proteomes" id="UP001209229">
    <property type="component" value="Unassembled WGS sequence"/>
</dbReference>
<evidence type="ECO:0000313" key="3">
    <source>
        <dbReference type="Proteomes" id="UP001209229"/>
    </source>
</evidence>
<accession>A0AAE3SGI3</accession>
<dbReference type="EMBL" id="JAPDPJ010000055">
    <property type="protein sequence ID" value="MCW3788518.1"/>
    <property type="molecule type" value="Genomic_DNA"/>
</dbReference>
<evidence type="ECO:0008006" key="4">
    <source>
        <dbReference type="Google" id="ProtNLM"/>
    </source>
</evidence>
<sequence>MKALTLLIFTLSLTLSIETNAQTTKEIVAGTHVMLTPPEDFIKAKNFTGYQKGEEAIINVMDLNGGNYYSNAASFKRETFEAKGLIVSEFEELKIDGYEAKLVVLKADANLIAINVVFGDSTFSVMITGTYSTLEPKIGEQVKASLLSASFQYMTKL</sequence>
<comment type="caution">
    <text evidence="2">The sequence shown here is derived from an EMBL/GenBank/DDBJ whole genome shotgun (WGS) entry which is preliminary data.</text>
</comment>
<protein>
    <recommendedName>
        <fullName evidence="4">DUF4251 domain-containing protein</fullName>
    </recommendedName>
</protein>
<feature type="chain" id="PRO_5041991467" description="DUF4251 domain-containing protein" evidence="1">
    <location>
        <begin position="22"/>
        <end position="157"/>
    </location>
</feature>